<dbReference type="InterPro" id="IPR036259">
    <property type="entry name" value="MFS_trans_sf"/>
</dbReference>
<dbReference type="NCBIfam" id="TIGR03716">
    <property type="entry name" value="R_switched_YkoY"/>
    <property type="match status" value="1"/>
</dbReference>
<evidence type="ECO:0000256" key="6">
    <source>
        <dbReference type="SAM" id="Phobius"/>
    </source>
</evidence>
<comment type="subcellular location">
    <subcellularLocation>
        <location evidence="1">Membrane</location>
        <topology evidence="1">Multi-pass membrane protein</topology>
    </subcellularLocation>
</comment>
<evidence type="ECO:0000256" key="2">
    <source>
        <dbReference type="ARBA" id="ARBA00007511"/>
    </source>
</evidence>
<dbReference type="STRING" id="1385511.GCA_000425225_03413"/>
<organism evidence="7 8">
    <name type="scientific">Pontibacillus marinus BH030004 = DSM 16465</name>
    <dbReference type="NCBI Taxonomy" id="1385511"/>
    <lineage>
        <taxon>Bacteria</taxon>
        <taxon>Bacillati</taxon>
        <taxon>Bacillota</taxon>
        <taxon>Bacilli</taxon>
        <taxon>Bacillales</taxon>
        <taxon>Bacillaceae</taxon>
        <taxon>Pontibacillus</taxon>
    </lineage>
</organism>
<feature type="transmembrane region" description="Helical" evidence="6">
    <location>
        <begin position="46"/>
        <end position="65"/>
    </location>
</feature>
<comment type="similarity">
    <text evidence="2">Belongs to the TerC family.</text>
</comment>
<dbReference type="AlphaFoldDB" id="A0A0A5FZM8"/>
<evidence type="ECO:0000256" key="5">
    <source>
        <dbReference type="ARBA" id="ARBA00023136"/>
    </source>
</evidence>
<dbReference type="EMBL" id="AVPF01000042">
    <property type="protein sequence ID" value="KGX85249.1"/>
    <property type="molecule type" value="Genomic_DNA"/>
</dbReference>
<dbReference type="PANTHER" id="PTHR30238">
    <property type="entry name" value="MEMBRANE BOUND PREDICTED REDOX MODULATOR"/>
    <property type="match status" value="1"/>
</dbReference>
<evidence type="ECO:0000256" key="3">
    <source>
        <dbReference type="ARBA" id="ARBA00022692"/>
    </source>
</evidence>
<dbReference type="PANTHER" id="PTHR30238:SF4">
    <property type="entry name" value="SLL1022 PROTEIN"/>
    <property type="match status" value="1"/>
</dbReference>
<dbReference type="InterPro" id="IPR022493">
    <property type="entry name" value="CHP03716_TM_YkoY"/>
</dbReference>
<evidence type="ECO:0000256" key="1">
    <source>
        <dbReference type="ARBA" id="ARBA00004141"/>
    </source>
</evidence>
<keyword evidence="8" id="KW-1185">Reference proteome</keyword>
<feature type="transmembrane region" description="Helical" evidence="6">
    <location>
        <begin position="129"/>
        <end position="147"/>
    </location>
</feature>
<feature type="transmembrane region" description="Helical" evidence="6">
    <location>
        <begin position="199"/>
        <end position="217"/>
    </location>
</feature>
<dbReference type="Proteomes" id="UP000030403">
    <property type="component" value="Unassembled WGS sequence"/>
</dbReference>
<dbReference type="Pfam" id="PF03741">
    <property type="entry name" value="TerC"/>
    <property type="match status" value="1"/>
</dbReference>
<protein>
    <submittedName>
        <fullName evidence="7">Membrane protein</fullName>
    </submittedName>
</protein>
<dbReference type="InterPro" id="IPR005496">
    <property type="entry name" value="Integral_membrane_TerC"/>
</dbReference>
<keyword evidence="4 6" id="KW-1133">Transmembrane helix</keyword>
<keyword evidence="3 6" id="KW-0812">Transmembrane</keyword>
<feature type="transmembrane region" description="Helical" evidence="6">
    <location>
        <begin position="71"/>
        <end position="91"/>
    </location>
</feature>
<gene>
    <name evidence="7" type="ORF">N783_15095</name>
</gene>
<feature type="transmembrane region" description="Helical" evidence="6">
    <location>
        <begin position="12"/>
        <end position="34"/>
    </location>
</feature>
<dbReference type="RefSeq" id="WP_027447012.1">
    <property type="nucleotide sequence ID" value="NZ_AULJ01000045.1"/>
</dbReference>
<dbReference type="GO" id="GO:0016020">
    <property type="term" value="C:membrane"/>
    <property type="evidence" value="ECO:0007669"/>
    <property type="project" value="UniProtKB-SubCell"/>
</dbReference>
<dbReference type="SUPFAM" id="SSF103473">
    <property type="entry name" value="MFS general substrate transporter"/>
    <property type="match status" value="1"/>
</dbReference>
<reference evidence="7 8" key="1">
    <citation type="submission" date="2013-08" db="EMBL/GenBank/DDBJ databases">
        <authorList>
            <person name="Huang J."/>
            <person name="Wang G."/>
        </authorList>
    </citation>
    <scope>NUCLEOTIDE SEQUENCE [LARGE SCALE GENOMIC DNA]</scope>
    <source>
        <strain evidence="7 8">BH030004</strain>
    </source>
</reference>
<feature type="transmembrane region" description="Helical" evidence="6">
    <location>
        <begin position="167"/>
        <end position="187"/>
    </location>
</feature>
<accession>A0A0A5FZM8</accession>
<name>A0A0A5FZM8_9BACI</name>
<proteinExistence type="inferred from homology"/>
<evidence type="ECO:0000313" key="7">
    <source>
        <dbReference type="EMBL" id="KGX85249.1"/>
    </source>
</evidence>
<comment type="caution">
    <text evidence="7">The sequence shown here is derived from an EMBL/GenBank/DDBJ whole genome shotgun (WGS) entry which is preliminary data.</text>
</comment>
<dbReference type="eggNOG" id="COG0861">
    <property type="taxonomic scope" value="Bacteria"/>
</dbReference>
<evidence type="ECO:0000256" key="4">
    <source>
        <dbReference type="ARBA" id="ARBA00022989"/>
    </source>
</evidence>
<evidence type="ECO:0000313" key="8">
    <source>
        <dbReference type="Proteomes" id="UP000030403"/>
    </source>
</evidence>
<feature type="transmembrane region" description="Helical" evidence="6">
    <location>
        <begin position="232"/>
        <end position="251"/>
    </location>
</feature>
<keyword evidence="5 6" id="KW-0472">Membrane</keyword>
<sequence>MDFGFWLEYSWVFLVIIGLEGILAADNALVMALMVKHLPDKQQRRALLYGLGGAFVFRFISLFLISFLVHIWQVQALGAAYLLYISIKFLVKKHLLNKDPGEDEEKGKEQGSEQVSSKGFWKTVLKVELTDIVFAIDSILAAVALASSLPETSLPKVGDLDGAKFGVILAGGLAGVILIRVAASYFVKILQEKKGLQSAAYIIVGWVGVKLLVHVLAHKDVQMIPKHFPESITWQVIFWTVLLATALIGWFSSPREQHEEPNPYDMQK</sequence>